<proteinExistence type="predicted"/>
<dbReference type="Proteomes" id="UP000182314">
    <property type="component" value="Unassembled WGS sequence"/>
</dbReference>
<gene>
    <name evidence="1" type="ORF">AWR26_14365</name>
    <name evidence="2" type="ORF">SAMN05216286_1382</name>
</gene>
<dbReference type="Proteomes" id="UP000078227">
    <property type="component" value="Chromosome"/>
</dbReference>
<dbReference type="EMBL" id="FOKO01000002">
    <property type="protein sequence ID" value="SFC03847.1"/>
    <property type="molecule type" value="Genomic_DNA"/>
</dbReference>
<name>A0AA94KP62_9ENTR</name>
<dbReference type="RefSeq" id="WP_064566896.1">
    <property type="nucleotide sequence ID" value="NZ_CP014007.2"/>
</dbReference>
<evidence type="ECO:0000313" key="1">
    <source>
        <dbReference type="EMBL" id="ANI83281.1"/>
    </source>
</evidence>
<protein>
    <submittedName>
        <fullName evidence="1">DUF2612 domain-containing protein</fullName>
    </submittedName>
</protein>
<evidence type="ECO:0000313" key="2">
    <source>
        <dbReference type="EMBL" id="SFC03847.1"/>
    </source>
</evidence>
<keyword evidence="3" id="KW-1185">Reference proteome</keyword>
<reference evidence="2 4" key="1">
    <citation type="submission" date="2016-10" db="EMBL/GenBank/DDBJ databases">
        <authorList>
            <person name="Varghese N."/>
            <person name="Submissions S."/>
        </authorList>
    </citation>
    <scope>NUCLEOTIDE SEQUENCE [LARGE SCALE GENOMIC DNA]</scope>
    <source>
        <strain evidence="2 4">CGMCC 1.7012</strain>
    </source>
</reference>
<dbReference type="EMBL" id="CP014007">
    <property type="protein sequence ID" value="ANI83281.1"/>
    <property type="molecule type" value="Genomic_DNA"/>
</dbReference>
<reference evidence="1 3" key="2">
    <citation type="submission" date="2021-03" db="EMBL/GenBank/DDBJ databases">
        <authorList>
            <person name="Li Y."/>
            <person name="Li S."/>
            <person name="Chen M."/>
            <person name="Peng G."/>
            <person name="Tan Z."/>
            <person name="An Q."/>
        </authorList>
    </citation>
    <scope>NUCLEOTIDE SEQUENCE [LARGE SCALE GENOMIC DNA]</scope>
    <source>
        <strain evidence="1 3">Ola 51</strain>
    </source>
</reference>
<accession>A0AA94KP62</accession>
<dbReference type="InterPro" id="IPR021283">
    <property type="entry name" value="Phage_Wedge1"/>
</dbReference>
<evidence type="ECO:0000313" key="3">
    <source>
        <dbReference type="Proteomes" id="UP000078227"/>
    </source>
</evidence>
<evidence type="ECO:0000313" key="4">
    <source>
        <dbReference type="Proteomes" id="UP000182314"/>
    </source>
</evidence>
<dbReference type="KEGG" id="kor:AWR26_14365"/>
<organism evidence="2 4">
    <name type="scientific">Kosakonia oryzae</name>
    <dbReference type="NCBI Taxonomy" id="497725"/>
    <lineage>
        <taxon>Bacteria</taxon>
        <taxon>Pseudomonadati</taxon>
        <taxon>Pseudomonadota</taxon>
        <taxon>Gammaproteobacteria</taxon>
        <taxon>Enterobacterales</taxon>
        <taxon>Enterobacteriaceae</taxon>
        <taxon>Kosakonia</taxon>
    </lineage>
</organism>
<dbReference type="AlphaFoldDB" id="A0AA94KP62"/>
<dbReference type="Pfam" id="PF11041">
    <property type="entry name" value="Phage_Wedge1"/>
    <property type="match status" value="2"/>
</dbReference>
<sequence length="300" mass="33249">MQHRNKALTRAYWQYKNAPKLIALLLALPDIAQASIEDQLAKIQVMLDIDSAEGEQLDICGRIAGYTKRPVGTFYPVCVPAAVSDDLFRRMIKAKIFKNNSIATIDEIKRATDYILNTAARILDGQDMAMRPVFFEYLDVGSQKLVADYDLIPRPQGVGMRQARTLTYRPFGFSQHYSNFRAPFWHGDGVKFYAGLQLVIIWSGDVVSGTLTANPGVSVSDIDVTLIYTASGASTYQSAITDTEGRFTVTPPVAEPFSVIARAQVWTPLCEWESVESAEVTTNIFHNGAVTHNGLHTHRG</sequence>